<name>A0ABY1NLS3_9RHOB</name>
<proteinExistence type="predicted"/>
<dbReference type="Proteomes" id="UP001157961">
    <property type="component" value="Unassembled WGS sequence"/>
</dbReference>
<dbReference type="PANTHER" id="PTHR36503">
    <property type="entry name" value="BLR2520 PROTEIN"/>
    <property type="match status" value="1"/>
</dbReference>
<keyword evidence="3" id="KW-1185">Reference proteome</keyword>
<dbReference type="EMBL" id="FXTY01000002">
    <property type="protein sequence ID" value="SMP12820.1"/>
    <property type="molecule type" value="Genomic_DNA"/>
</dbReference>
<evidence type="ECO:0000313" key="3">
    <source>
        <dbReference type="Proteomes" id="UP001157961"/>
    </source>
</evidence>
<dbReference type="Pfam" id="PF00903">
    <property type="entry name" value="Glyoxalase"/>
    <property type="match status" value="1"/>
</dbReference>
<organism evidence="2 3">
    <name type="scientific">Shimia sagamensis</name>
    <dbReference type="NCBI Taxonomy" id="1566352"/>
    <lineage>
        <taxon>Bacteria</taxon>
        <taxon>Pseudomonadati</taxon>
        <taxon>Pseudomonadota</taxon>
        <taxon>Alphaproteobacteria</taxon>
        <taxon>Rhodobacterales</taxon>
        <taxon>Roseobacteraceae</taxon>
    </lineage>
</organism>
<comment type="caution">
    <text evidence="2">The sequence shown here is derived from an EMBL/GenBank/DDBJ whole genome shotgun (WGS) entry which is preliminary data.</text>
</comment>
<evidence type="ECO:0000313" key="2">
    <source>
        <dbReference type="EMBL" id="SMP12820.1"/>
    </source>
</evidence>
<reference evidence="2 3" key="1">
    <citation type="submission" date="2017-05" db="EMBL/GenBank/DDBJ databases">
        <authorList>
            <person name="Varghese N."/>
            <person name="Submissions S."/>
        </authorList>
    </citation>
    <scope>NUCLEOTIDE SEQUENCE [LARGE SCALE GENOMIC DNA]</scope>
    <source>
        <strain evidence="2 3">DSM 29734</strain>
    </source>
</reference>
<accession>A0ABY1NLS3</accession>
<dbReference type="PANTHER" id="PTHR36503:SF1">
    <property type="entry name" value="BLR2520 PROTEIN"/>
    <property type="match status" value="1"/>
</dbReference>
<dbReference type="PROSITE" id="PS51819">
    <property type="entry name" value="VOC"/>
    <property type="match status" value="1"/>
</dbReference>
<dbReference type="InterPro" id="IPR004360">
    <property type="entry name" value="Glyas_Fos-R_dOase_dom"/>
</dbReference>
<sequence>MNSTDLTMEQRVSLITLAVKDVQASARFYDGLGWQRATGPDDPDEVVAYNLPGQTLGLYSKSMLAKDLGIPEEAIGGFSGVTLSYNVRSKNEVAPVLDLVVRAGGRILKPASEIFWGGYIGYFCDPDGHVWEVAHNPFSPLDKDGAFRWGGY</sequence>
<evidence type="ECO:0000259" key="1">
    <source>
        <dbReference type="PROSITE" id="PS51819"/>
    </source>
</evidence>
<dbReference type="CDD" id="cd07251">
    <property type="entry name" value="VOC_like"/>
    <property type="match status" value="1"/>
</dbReference>
<protein>
    <recommendedName>
        <fullName evidence="1">VOC domain-containing protein</fullName>
    </recommendedName>
</protein>
<dbReference type="Gene3D" id="3.10.180.10">
    <property type="entry name" value="2,3-Dihydroxybiphenyl 1,2-Dioxygenase, domain 1"/>
    <property type="match status" value="1"/>
</dbReference>
<feature type="domain" description="VOC" evidence="1">
    <location>
        <begin position="11"/>
        <end position="136"/>
    </location>
</feature>
<dbReference type="InterPro" id="IPR037523">
    <property type="entry name" value="VOC_core"/>
</dbReference>
<dbReference type="SUPFAM" id="SSF54593">
    <property type="entry name" value="Glyoxalase/Bleomycin resistance protein/Dihydroxybiphenyl dioxygenase"/>
    <property type="match status" value="1"/>
</dbReference>
<gene>
    <name evidence="2" type="ORF">SAMN06265373_102394</name>
</gene>
<dbReference type="InterPro" id="IPR029068">
    <property type="entry name" value="Glyas_Bleomycin-R_OHBP_Dase"/>
</dbReference>